<dbReference type="AlphaFoldDB" id="A0A892IJR5"/>
<sequence length="88" mass="9967">MILTRRFPFPRKNEPPSRAFASPRPARTDANVFWCSNRRNVDCSKLQIIVDIAWAGKVAPFDPLDFASRDCAPARTPSNHLTEQILAE</sequence>
<organism evidence="2 3">
    <name type="scientific">Burkholderia dolosa</name>
    <dbReference type="NCBI Taxonomy" id="152500"/>
    <lineage>
        <taxon>Bacteria</taxon>
        <taxon>Pseudomonadati</taxon>
        <taxon>Pseudomonadota</taxon>
        <taxon>Betaproteobacteria</taxon>
        <taxon>Burkholderiales</taxon>
        <taxon>Burkholderiaceae</taxon>
        <taxon>Burkholderia</taxon>
        <taxon>Burkholderia cepacia complex</taxon>
    </lineage>
</organism>
<gene>
    <name evidence="2" type="ORF">I6K02_28325</name>
</gene>
<protein>
    <submittedName>
        <fullName evidence="2">Uncharacterized protein</fullName>
    </submittedName>
</protein>
<dbReference type="EMBL" id="CP069484">
    <property type="protein sequence ID" value="QRO81019.1"/>
    <property type="molecule type" value="Genomic_DNA"/>
</dbReference>
<evidence type="ECO:0000313" key="2">
    <source>
        <dbReference type="EMBL" id="QRO81019.1"/>
    </source>
</evidence>
<name>A0A892IJR5_9BURK</name>
<dbReference type="GeneID" id="93130922"/>
<accession>A0A892IJR5</accession>
<evidence type="ECO:0000256" key="1">
    <source>
        <dbReference type="SAM" id="MobiDB-lite"/>
    </source>
</evidence>
<reference evidence="2 3" key="1">
    <citation type="submission" date="2021-02" db="EMBL/GenBank/DDBJ databases">
        <title>FDA dAtabase for Regulatory Grade micrObial Sequences (FDA-ARGOS): Supporting development and validation of Infectious Disease Dx tests.</title>
        <authorList>
            <person name="Minogue T."/>
            <person name="Wolcott M."/>
            <person name="Wasieloski L."/>
            <person name="Aguilar W."/>
            <person name="Moore D."/>
            <person name="Jaissle J."/>
            <person name="Tallon L."/>
            <person name="Sadzewicz L."/>
            <person name="Zhao X."/>
            <person name="Boylan J."/>
            <person name="Ott S."/>
            <person name="Bowen H."/>
            <person name="Vavikolanu K."/>
            <person name="Mehta A."/>
            <person name="Aluvathingal J."/>
            <person name="Nadendla S."/>
            <person name="Yan Y."/>
            <person name="Sichtig H."/>
        </authorList>
    </citation>
    <scope>NUCLEOTIDE SEQUENCE [LARGE SCALE GENOMIC DNA]</scope>
    <source>
        <strain evidence="2 3">FDAARGOS_1272</strain>
    </source>
</reference>
<keyword evidence="3" id="KW-1185">Reference proteome</keyword>
<evidence type="ECO:0000313" key="3">
    <source>
        <dbReference type="Proteomes" id="UP000625568"/>
    </source>
</evidence>
<dbReference type="Proteomes" id="UP000625568">
    <property type="component" value="Chromosome 3"/>
</dbReference>
<proteinExistence type="predicted"/>
<dbReference type="RefSeq" id="WP_123806788.1">
    <property type="nucleotide sequence ID" value="NZ_CP069484.1"/>
</dbReference>
<feature type="region of interest" description="Disordered" evidence="1">
    <location>
        <begin position="1"/>
        <end position="24"/>
    </location>
</feature>